<evidence type="ECO:0000313" key="1">
    <source>
        <dbReference type="EMBL" id="QCS43880.1"/>
    </source>
</evidence>
<gene>
    <name evidence="1" type="ORF">FEJ81_16570</name>
</gene>
<dbReference type="EMBL" id="CP040330">
    <property type="protein sequence ID" value="QCS43880.1"/>
    <property type="molecule type" value="Genomic_DNA"/>
</dbReference>
<name>A0A4P8WK68_9EURY</name>
<proteinExistence type="predicted"/>
<organism evidence="1 2">
    <name type="scientific">Natrinema versiforme</name>
    <dbReference type="NCBI Taxonomy" id="88724"/>
    <lineage>
        <taxon>Archaea</taxon>
        <taxon>Methanobacteriati</taxon>
        <taxon>Methanobacteriota</taxon>
        <taxon>Stenosarchaea group</taxon>
        <taxon>Halobacteria</taxon>
        <taxon>Halobacteriales</taxon>
        <taxon>Natrialbaceae</taxon>
        <taxon>Natrinema</taxon>
    </lineage>
</organism>
<dbReference type="GeneID" id="40266921"/>
<protein>
    <submittedName>
        <fullName evidence="1">Uncharacterized protein</fullName>
    </submittedName>
</protein>
<sequence>MRFGDCPNCGEYKYLTPERGICPTCEDDTGSPGIELTPRLELFGEEAREFFEDLSDEFGDTDLSQLQDSQKDALFAKHRAWENLSPSTSDISYVDTAECEQIIDRYCDGISKSYLNPNLDIACEHGIGDVLIEDKTGDPAIIYNVVTSGNHVVYKAYEKYDGRGWDIRLVDDSIEYSHTKVDTDDGDSA</sequence>
<dbReference type="KEGG" id="nvr:FEJ81_16570"/>
<dbReference type="AlphaFoldDB" id="A0A4P8WK68"/>
<dbReference type="Proteomes" id="UP000302218">
    <property type="component" value="Chromosome"/>
</dbReference>
<dbReference type="RefSeq" id="WP_138246330.1">
    <property type="nucleotide sequence ID" value="NZ_CP040330.1"/>
</dbReference>
<evidence type="ECO:0000313" key="2">
    <source>
        <dbReference type="Proteomes" id="UP000302218"/>
    </source>
</evidence>
<accession>A0A4P8WK68</accession>
<reference evidence="2" key="1">
    <citation type="submission" date="2019-05" db="EMBL/GenBank/DDBJ databases">
        <title>Genome sequence and methylation pattern of the halophilic Archaeon Natrinema versiforme BOL5-4.</title>
        <authorList>
            <person name="DasSarma P."/>
            <person name="Anton B.P."/>
            <person name="DasSarma S.L."/>
            <person name="Martinez F.L."/>
            <person name="Guzman D."/>
            <person name="Roberts R.J."/>
            <person name="DasSarma S."/>
        </authorList>
    </citation>
    <scope>NUCLEOTIDE SEQUENCE [LARGE SCALE GENOMIC DNA]</scope>
    <source>
        <strain evidence="2">BOL5-4</strain>
    </source>
</reference>